<name>A0A6J5L0N6_9CAUD</name>
<evidence type="ECO:0000313" key="1">
    <source>
        <dbReference type="EMBL" id="CAB4126793.1"/>
    </source>
</evidence>
<gene>
    <name evidence="1" type="ORF">UFOVP75_33</name>
</gene>
<accession>A0A6J5L0N6</accession>
<dbReference type="EMBL" id="LR796209">
    <property type="protein sequence ID" value="CAB4126793.1"/>
    <property type="molecule type" value="Genomic_DNA"/>
</dbReference>
<reference evidence="1" key="1">
    <citation type="submission" date="2020-04" db="EMBL/GenBank/DDBJ databases">
        <authorList>
            <person name="Chiriac C."/>
            <person name="Salcher M."/>
            <person name="Ghai R."/>
            <person name="Kavagutti S V."/>
        </authorList>
    </citation>
    <scope>NUCLEOTIDE SEQUENCE</scope>
</reference>
<proteinExistence type="predicted"/>
<sequence length="59" mass="6828">MEIKREDYKYLMEKLASKMEIIASQVRQYSLGNKPMEEAERLARLSHALAQADSVEIVD</sequence>
<protein>
    <submittedName>
        <fullName evidence="1">Uncharacterized protein</fullName>
    </submittedName>
</protein>
<organism evidence="1">
    <name type="scientific">uncultured Caudovirales phage</name>
    <dbReference type="NCBI Taxonomy" id="2100421"/>
    <lineage>
        <taxon>Viruses</taxon>
        <taxon>Duplodnaviria</taxon>
        <taxon>Heunggongvirae</taxon>
        <taxon>Uroviricota</taxon>
        <taxon>Caudoviricetes</taxon>
        <taxon>Peduoviridae</taxon>
        <taxon>Maltschvirus</taxon>
        <taxon>Maltschvirus maltsch</taxon>
    </lineage>
</organism>